<evidence type="ECO:0000259" key="1">
    <source>
        <dbReference type="Pfam" id="PF18803"/>
    </source>
</evidence>
<dbReference type="AlphaFoldDB" id="A0AAD7ANY3"/>
<comment type="caution">
    <text evidence="2">The sequence shown here is derived from an EMBL/GenBank/DDBJ whole genome shotgun (WGS) entry which is preliminary data.</text>
</comment>
<proteinExistence type="predicted"/>
<reference evidence="2" key="1">
    <citation type="submission" date="2023-03" db="EMBL/GenBank/DDBJ databases">
        <title>Massive genome expansion in bonnet fungi (Mycena s.s.) driven by repeated elements and novel gene families across ecological guilds.</title>
        <authorList>
            <consortium name="Lawrence Berkeley National Laboratory"/>
            <person name="Harder C.B."/>
            <person name="Miyauchi S."/>
            <person name="Viragh M."/>
            <person name="Kuo A."/>
            <person name="Thoen E."/>
            <person name="Andreopoulos B."/>
            <person name="Lu D."/>
            <person name="Skrede I."/>
            <person name="Drula E."/>
            <person name="Henrissat B."/>
            <person name="Morin E."/>
            <person name="Kohler A."/>
            <person name="Barry K."/>
            <person name="LaButti K."/>
            <person name="Morin E."/>
            <person name="Salamov A."/>
            <person name="Lipzen A."/>
            <person name="Mereny Z."/>
            <person name="Hegedus B."/>
            <person name="Baldrian P."/>
            <person name="Stursova M."/>
            <person name="Weitz H."/>
            <person name="Taylor A."/>
            <person name="Grigoriev I.V."/>
            <person name="Nagy L.G."/>
            <person name="Martin F."/>
            <person name="Kauserud H."/>
        </authorList>
    </citation>
    <scope>NUCLEOTIDE SEQUENCE</scope>
    <source>
        <strain evidence="2">CBHHK002</strain>
    </source>
</reference>
<dbReference type="Pfam" id="PF18758">
    <property type="entry name" value="KDZ"/>
    <property type="match status" value="2"/>
</dbReference>
<dbReference type="InterPro" id="IPR041457">
    <property type="entry name" value="CxC2_KDZ-assoc"/>
</dbReference>
<name>A0AAD7ANY3_9AGAR</name>
<dbReference type="Proteomes" id="UP001218218">
    <property type="component" value="Unassembled WGS sequence"/>
</dbReference>
<dbReference type="Pfam" id="PF18803">
    <property type="entry name" value="CxC2"/>
    <property type="match status" value="1"/>
</dbReference>
<dbReference type="InterPro" id="IPR040521">
    <property type="entry name" value="KDZ"/>
</dbReference>
<evidence type="ECO:0000313" key="3">
    <source>
        <dbReference type="Proteomes" id="UP001218218"/>
    </source>
</evidence>
<accession>A0AAD7ANY3</accession>
<dbReference type="EMBL" id="JARIHO010000003">
    <property type="protein sequence ID" value="KAJ7363734.1"/>
    <property type="molecule type" value="Genomic_DNA"/>
</dbReference>
<feature type="domain" description="CxC2-like cysteine cluster KDZ transposase-associated" evidence="1">
    <location>
        <begin position="133"/>
        <end position="218"/>
    </location>
</feature>
<protein>
    <recommendedName>
        <fullName evidence="1">CxC2-like cysteine cluster KDZ transposase-associated domain-containing protein</fullName>
    </recommendedName>
</protein>
<evidence type="ECO:0000313" key="2">
    <source>
        <dbReference type="EMBL" id="KAJ7363734.1"/>
    </source>
</evidence>
<keyword evidence="3" id="KW-1185">Reference proteome</keyword>
<organism evidence="2 3">
    <name type="scientific">Mycena albidolilacea</name>
    <dbReference type="NCBI Taxonomy" id="1033008"/>
    <lineage>
        <taxon>Eukaryota</taxon>
        <taxon>Fungi</taxon>
        <taxon>Dikarya</taxon>
        <taxon>Basidiomycota</taxon>
        <taxon>Agaricomycotina</taxon>
        <taxon>Agaricomycetes</taxon>
        <taxon>Agaricomycetidae</taxon>
        <taxon>Agaricales</taxon>
        <taxon>Marasmiineae</taxon>
        <taxon>Mycenaceae</taxon>
        <taxon>Mycena</taxon>
    </lineage>
</organism>
<gene>
    <name evidence="2" type="ORF">DFH08DRAFT_798213</name>
</gene>
<sequence length="930" mass="106461">MHIHQPHVVQVVSISANGRAANAPMHAVNTQSSLPEYVQEDMDMNATVESWQFSYDLGDTTLMGEIQPPDSDGILLTSKKKNTEMSISTKCSEWRVVAILPFIPSVVAAAAPIRNSDRSTQEWNGSFFEQRSLKELGLVVQLGHPVGFSCDKPWKVHETFVVIDVTGVHEVNINYYLCDSRVERRQQLMRVCWWPATAREPRTCAMFSVVSAHNFLRLLELLTNNDGLHPVPDCWRAFRHIVRQFRTTLMMKRAGCSHDPSGIQGTAQGELALQCRSCPQPGRNLPDGWDRINWDAMPEDLRYKYFLFMAQDCNFRLINRNVSSVTKDPILGNGYGYFVNNAKYTEWISQHVTEEEVSSCSGFQAMFLANRKQVKGLRTTGIGDVTKSFWSQMQSLPETMHLLIEVARVWFKVLNFHLPPHVPACHSAYSFHMWGAGRTHNETIEQNWEFTNGAAASTKMMGIGTRHDMLEDLFGFYNWRRLVSGQRIFTKRMVENVKEGQVHRDAFNAFDATLRETALEMVEGWKNWVHRWESRQHTDGTELPFELKEKAMTMRDIKNKLAKEELLRSGDGVEVEREDTPSTFILMGLEIEDSQQHLAIDVKVIANPMEIQTVDILKRRAALLKRLWAFCKLQQTYMPNLRTFLTPSQHQMWDSETDRDVGAVRLFLPSDILDAKKRMRACAVGLLVVEADLHVGEAREALNALRQGQRMLTWGQGILRQINLKIHKAKLRYHYVRNALKQLKGDGPWERELRVLEDNDVRALNKRTLTDEEAEQPKEPTEVESVDALCVEWYKAYARMQRWHEDVVLVEEEMRRIIEYGHWAGREWARRVDARAGVEEELLEGEKREATTRETLAVKWAGVHEKGHAYLAWETAPGVEVVVPLDEEEDDGDEDEEGSPDYSLSAKVMAGAPYGSTLLITKVAIRGPVE</sequence>